<dbReference type="GO" id="GO:0071356">
    <property type="term" value="P:cellular response to tumor necrosis factor"/>
    <property type="evidence" value="ECO:0007669"/>
    <property type="project" value="Ensembl"/>
</dbReference>
<dbReference type="GO" id="GO:0045672">
    <property type="term" value="P:positive regulation of osteoclast differentiation"/>
    <property type="evidence" value="ECO:0007669"/>
    <property type="project" value="Ensembl"/>
</dbReference>
<reference evidence="8 9" key="1">
    <citation type="submission" date="2018-10" db="EMBL/GenBank/DDBJ databases">
        <title>Improved assembly of the deer mouse Peromyscus maniculatus genome.</title>
        <authorList>
            <person name="Lassance J.-M."/>
            <person name="Hoekstra H.E."/>
        </authorList>
    </citation>
    <scope>NUCLEOTIDE SEQUENCE [LARGE SCALE GENOMIC DNA]</scope>
</reference>
<evidence type="ECO:0000313" key="8">
    <source>
        <dbReference type="Ensembl" id="ENSPEMP00000003177.1"/>
    </source>
</evidence>
<feature type="domain" description="Dendritic cell-specific transmembrane protein-like" evidence="7">
    <location>
        <begin position="253"/>
        <end position="444"/>
    </location>
</feature>
<dbReference type="InterPro" id="IPR051856">
    <property type="entry name" value="CSR-E3_Ligase_Protein"/>
</dbReference>
<feature type="region of interest" description="Disordered" evidence="5">
    <location>
        <begin position="445"/>
        <end position="498"/>
    </location>
</feature>
<reference evidence="8" key="2">
    <citation type="submission" date="2025-08" db="UniProtKB">
        <authorList>
            <consortium name="Ensembl"/>
        </authorList>
    </citation>
    <scope>IDENTIFICATION</scope>
</reference>
<accession>A0A8C8T366</accession>
<evidence type="ECO:0000259" key="7">
    <source>
        <dbReference type="Pfam" id="PF07782"/>
    </source>
</evidence>
<evidence type="ECO:0000256" key="1">
    <source>
        <dbReference type="ARBA" id="ARBA00004141"/>
    </source>
</evidence>
<comment type="subcellular location">
    <subcellularLocation>
        <location evidence="1">Membrane</location>
        <topology evidence="1">Multi-pass membrane protein</topology>
    </subcellularLocation>
</comment>
<protein>
    <submittedName>
        <fullName evidence="8">Osteoclast stimulatory transmembrane protein</fullName>
    </submittedName>
</protein>
<feature type="compositionally biased region" description="Basic and acidic residues" evidence="5">
    <location>
        <begin position="445"/>
        <end position="460"/>
    </location>
</feature>
<evidence type="ECO:0000256" key="5">
    <source>
        <dbReference type="SAM" id="MobiDB-lite"/>
    </source>
</evidence>
<organism evidence="8 9">
    <name type="scientific">Peromyscus maniculatus bairdii</name>
    <name type="common">Prairie deer mouse</name>
    <dbReference type="NCBI Taxonomy" id="230844"/>
    <lineage>
        <taxon>Eukaryota</taxon>
        <taxon>Metazoa</taxon>
        <taxon>Chordata</taxon>
        <taxon>Craniata</taxon>
        <taxon>Vertebrata</taxon>
        <taxon>Euteleostomi</taxon>
        <taxon>Mammalia</taxon>
        <taxon>Eutheria</taxon>
        <taxon>Euarchontoglires</taxon>
        <taxon>Glires</taxon>
        <taxon>Rodentia</taxon>
        <taxon>Myomorpha</taxon>
        <taxon>Muroidea</taxon>
        <taxon>Cricetidae</taxon>
        <taxon>Neotominae</taxon>
        <taxon>Peromyscus</taxon>
    </lineage>
</organism>
<dbReference type="GO" id="GO:0016020">
    <property type="term" value="C:membrane"/>
    <property type="evidence" value="ECO:0007669"/>
    <property type="project" value="UniProtKB-SubCell"/>
</dbReference>
<evidence type="ECO:0000256" key="3">
    <source>
        <dbReference type="ARBA" id="ARBA00022989"/>
    </source>
</evidence>
<dbReference type="GO" id="GO:0072674">
    <property type="term" value="P:multinuclear osteoclast differentiation"/>
    <property type="evidence" value="ECO:0007669"/>
    <property type="project" value="Ensembl"/>
</dbReference>
<evidence type="ECO:0000256" key="2">
    <source>
        <dbReference type="ARBA" id="ARBA00022692"/>
    </source>
</evidence>
<keyword evidence="3 6" id="KW-1133">Transmembrane helix</keyword>
<keyword evidence="4 6" id="KW-0472">Membrane</keyword>
<dbReference type="GO" id="GO:0071391">
    <property type="term" value="P:cellular response to estrogen stimulus"/>
    <property type="evidence" value="ECO:0007669"/>
    <property type="project" value="Ensembl"/>
</dbReference>
<evidence type="ECO:0000256" key="4">
    <source>
        <dbReference type="ARBA" id="ARBA00023136"/>
    </source>
</evidence>
<feature type="transmembrane region" description="Helical" evidence="6">
    <location>
        <begin position="122"/>
        <end position="140"/>
    </location>
</feature>
<feature type="transmembrane region" description="Helical" evidence="6">
    <location>
        <begin position="82"/>
        <end position="102"/>
    </location>
</feature>
<dbReference type="GeneTree" id="ENSGT00940000153269"/>
<evidence type="ECO:0000313" key="9">
    <source>
        <dbReference type="Proteomes" id="UP000694547"/>
    </source>
</evidence>
<dbReference type="PANTHER" id="PTHR21041:SF3">
    <property type="entry name" value="OSTEOCLAST STIMULATORY TRANSMEMBRANE PROTEIN"/>
    <property type="match status" value="1"/>
</dbReference>
<dbReference type="PANTHER" id="PTHR21041">
    <property type="entry name" value="DENDRITIC CELL-SPECIFIC TRANSMEMBRANE PROTEIN"/>
    <property type="match status" value="1"/>
</dbReference>
<dbReference type="GO" id="GO:0034241">
    <property type="term" value="P:positive regulation of macrophage fusion"/>
    <property type="evidence" value="ECO:0007669"/>
    <property type="project" value="Ensembl"/>
</dbReference>
<evidence type="ECO:0000256" key="6">
    <source>
        <dbReference type="SAM" id="Phobius"/>
    </source>
</evidence>
<keyword evidence="2 6" id="KW-0812">Transmembrane</keyword>
<dbReference type="Ensembl" id="ENSPEMT00000005299.2">
    <property type="protein sequence ID" value="ENSPEMP00000003177.1"/>
    <property type="gene ID" value="ENSPEMG00000004330.2"/>
</dbReference>
<proteinExistence type="predicted"/>
<dbReference type="Proteomes" id="UP000694547">
    <property type="component" value="Chromosome 4"/>
</dbReference>
<keyword evidence="9" id="KW-1185">Reference proteome</keyword>
<dbReference type="AlphaFoldDB" id="A0A8C8T366"/>
<dbReference type="Pfam" id="PF07782">
    <property type="entry name" value="DC_STAMP"/>
    <property type="match status" value="1"/>
</dbReference>
<dbReference type="GO" id="GO:0090290">
    <property type="term" value="P:positive regulation of osteoclast proliferation"/>
    <property type="evidence" value="ECO:0007669"/>
    <property type="project" value="Ensembl"/>
</dbReference>
<sequence length="498" mass="54224">MRDNRGATEHLLRLGWKFWRLGIGKALVPLQRAWKAFSQPVPASCGDLLIQLLLCVSLASVTAGLVHHWLISSQLYPRGPPALVTTVCGLLVFLSLGLVPPIRCLFALSVPTLGSEQGRRLLLSYSVANLAVAVVPNVLANVGAAGRVLSCVTKGSLESLLNTTYQLRLASQALGTVGHAGGRSLAFEAQGNGSVFRLHMRTVTQQILEDFSGLEFLAQAALGVQRVVTGLLMLGLLGESAWYLHRYLTDLRFDNIYATRQLVQQLAQAGATHLLASPPPWLLQAAQPKLSREEVLSCLLRLGLLALLLAATAVTVATDYGAFLLAQAAVAWAQKLPTVPITLTVKYDASYKLLDFIHFVLNQPPVESVFASAQRSFQWELYSLPHDCHLPRAQPPRVTVALAAGALQLLAGATLVLQAYAWRLRHAIAASFFPAQEARRVSHLKDRLQRRHDRSDRLDRQACTMGTWEPREAVQGTRAPESQGPQSLGPLWPPCDLG</sequence>
<reference evidence="8" key="3">
    <citation type="submission" date="2025-09" db="UniProtKB">
        <authorList>
            <consortium name="Ensembl"/>
        </authorList>
    </citation>
    <scope>IDENTIFICATION</scope>
</reference>
<feature type="transmembrane region" description="Helical" evidence="6">
    <location>
        <begin position="400"/>
        <end position="422"/>
    </location>
</feature>
<feature type="transmembrane region" description="Helical" evidence="6">
    <location>
        <begin position="48"/>
        <end position="70"/>
    </location>
</feature>
<dbReference type="InterPro" id="IPR012858">
    <property type="entry name" value="DC_STAMP-like"/>
</dbReference>
<feature type="transmembrane region" description="Helical" evidence="6">
    <location>
        <begin position="298"/>
        <end position="317"/>
    </location>
</feature>
<name>A0A8C8T366_PERMB</name>